<dbReference type="Proteomes" id="UP000183832">
    <property type="component" value="Unassembled WGS sequence"/>
</dbReference>
<sequence length="421" mass="47518">MQEFTLDVNDILDENLMPVSLMLLDNESAKREVKNSSLNTLDEEFQCVTKEKINAEDGTLSNAFNSMGFHRRMINNFLCSKFVAEKILDEVQPLRMRNRLGVAANRLPEMKFMKNNSVPLNGGVEKSRMLFDEGSYEYKNWLAKTVTLEDINKNIEARKLRRQDQFVDNGNQYNEENYEEGDVTGFMVQNPLPNGGINSLNHFSSPQATAGAKTGYSYGPTMQQDYSFHMPPPIYHPALTQTKAIGIKDLFDIALTALAYLSFGLFMIQVVLCIFMSKQSETSVMLPIEMTADGAEVDPADAEVRVKRAIEKHTPEVIKQANIISKRTLQTMEAFLMAKEDRGRCLKKFICENNKFSKETFGIQKFTIPIFGISLSYISTKLNNFPVTATLDGLQASLVGLGSGDCSYFKCNSKTLNRRRK</sequence>
<evidence type="ECO:0000313" key="2">
    <source>
        <dbReference type="EMBL" id="CRK90608.1"/>
    </source>
</evidence>
<gene>
    <name evidence="2" type="ORF">CLUMA_CG004310</name>
</gene>
<evidence type="ECO:0000256" key="1">
    <source>
        <dbReference type="SAM" id="Phobius"/>
    </source>
</evidence>
<reference evidence="2 3" key="1">
    <citation type="submission" date="2015-04" db="EMBL/GenBank/DDBJ databases">
        <authorList>
            <person name="Syromyatnikov M.Y."/>
            <person name="Popov V.N."/>
        </authorList>
    </citation>
    <scope>NUCLEOTIDE SEQUENCE [LARGE SCALE GENOMIC DNA]</scope>
</reference>
<keyword evidence="3" id="KW-1185">Reference proteome</keyword>
<name>A0A1J1HRA7_9DIPT</name>
<dbReference type="AlphaFoldDB" id="A0A1J1HRA7"/>
<keyword evidence="1" id="KW-1133">Transmembrane helix</keyword>
<feature type="transmembrane region" description="Helical" evidence="1">
    <location>
        <begin position="253"/>
        <end position="275"/>
    </location>
</feature>
<proteinExistence type="predicted"/>
<evidence type="ECO:0000313" key="3">
    <source>
        <dbReference type="Proteomes" id="UP000183832"/>
    </source>
</evidence>
<dbReference type="OrthoDB" id="6597267at2759"/>
<organism evidence="2 3">
    <name type="scientific">Clunio marinus</name>
    <dbReference type="NCBI Taxonomy" id="568069"/>
    <lineage>
        <taxon>Eukaryota</taxon>
        <taxon>Metazoa</taxon>
        <taxon>Ecdysozoa</taxon>
        <taxon>Arthropoda</taxon>
        <taxon>Hexapoda</taxon>
        <taxon>Insecta</taxon>
        <taxon>Pterygota</taxon>
        <taxon>Neoptera</taxon>
        <taxon>Endopterygota</taxon>
        <taxon>Diptera</taxon>
        <taxon>Nematocera</taxon>
        <taxon>Chironomoidea</taxon>
        <taxon>Chironomidae</taxon>
        <taxon>Clunio</taxon>
    </lineage>
</organism>
<protein>
    <submittedName>
        <fullName evidence="2">CLUMA_CG004310, isoform A</fullName>
    </submittedName>
</protein>
<dbReference type="EMBL" id="CVRI01000020">
    <property type="protein sequence ID" value="CRK90608.1"/>
    <property type="molecule type" value="Genomic_DNA"/>
</dbReference>
<keyword evidence="1" id="KW-0472">Membrane</keyword>
<accession>A0A1J1HRA7</accession>
<keyword evidence="1" id="KW-0812">Transmembrane</keyword>